<feature type="active site" description="Proton donor/acceptor" evidence="11">
    <location>
        <position position="306"/>
    </location>
</feature>
<evidence type="ECO:0000313" key="13">
    <source>
        <dbReference type="EMBL" id="KAJ8977787.1"/>
    </source>
</evidence>
<keyword evidence="3" id="KW-0121">Carboxypeptidase</keyword>
<dbReference type="Pfam" id="PF00246">
    <property type="entry name" value="Peptidase_M14"/>
    <property type="match status" value="3"/>
</dbReference>
<keyword evidence="9" id="KW-0482">Metalloprotease</keyword>
<name>A0ABQ9JIS8_9CUCU</name>
<dbReference type="InterPro" id="IPR057247">
    <property type="entry name" value="CARBOXYPEPT_ZN_2"/>
</dbReference>
<sequence length="767" mass="87104">MDFKVLMENVQDNIDAEKFNPAVVSPRFDWESYHTLDEYWNFLRDVSARFPAIVTLIQAGWSYEGRPLYGVRISYSSANQNNAIFIESNIHAREWITGAVTTYIINELLTSGEPEVSISPRPTTGTSSQSQTPTALFSLILATCSLQSLWPQSFNRMWRKTRTPYTMLGITCYGADPNRNWGYYWNSGGSSSLACSDTYMGPEPFSESSTRGLAEFIMTVGDRLVGYISIHSFSQMLLLPYGYTIEQLDNYNETYAIGVTAMQSLARRYGTRYTIGNIPELLYIASGGSMDWVKGIFRTPIAYTYELRDTGTNGFLLPPNQIIPSGEETLDSLVTMFEEYDRIRNKMRVPIVLTVLFLAATSFSEKVRYDNYKVYRITPKTAEATNALRLLEGGDSSPYNFWGSVGYIGAPVEIMVAPSHDAELQDIVQSFEMDSEVYIDNVQDLIDAESRTNARDDSFGWERYNTLEEIEVWMRTQATLYSENVTLIEGGASYEGRTIYGLKISYSPENVNSSVFIESNIHAREWITSAVVTYITNELLTSTNQTIRDLAESHDWYIFPVFNPDGFEYSHTTLNEDRMWRKTRVPHSILCTGADPNRNWDYFWNHGGTSNSPCTEIYRGPTPFSEPSCRSMADYISTVGETLVAYISFHSFSQMLLIPYGYTPDHLDNYDLIYEVGLRSAEALAQRYGTQYRVGTVYEIIYPASGSSADWVKGVFQTPIVYTYELRDLGQYGFLLPPEQIIPTAEESLDSFITIFQQYYNLSGTNL</sequence>
<evidence type="ECO:0000256" key="9">
    <source>
        <dbReference type="ARBA" id="ARBA00023049"/>
    </source>
</evidence>
<dbReference type="PANTHER" id="PTHR11705:SF153">
    <property type="entry name" value="ZINC CARBOXYPEPTIDASE A 1-LIKE PROTEIN"/>
    <property type="match status" value="1"/>
</dbReference>
<evidence type="ECO:0000256" key="11">
    <source>
        <dbReference type="PROSITE-ProRule" id="PRU01379"/>
    </source>
</evidence>
<comment type="caution">
    <text evidence="13">The sequence shown here is derived from an EMBL/GenBank/DDBJ whole genome shotgun (WGS) entry which is preliminary data.</text>
</comment>
<evidence type="ECO:0000256" key="3">
    <source>
        <dbReference type="ARBA" id="ARBA00022645"/>
    </source>
</evidence>
<dbReference type="Pfam" id="PF02244">
    <property type="entry name" value="Propep_M14"/>
    <property type="match status" value="1"/>
</dbReference>
<keyword evidence="6" id="KW-0732">Signal</keyword>
<keyword evidence="7" id="KW-0378">Hydrolase</keyword>
<proteinExistence type="inferred from homology"/>
<evidence type="ECO:0000256" key="5">
    <source>
        <dbReference type="ARBA" id="ARBA00022723"/>
    </source>
</evidence>
<dbReference type="EMBL" id="JAPWTJ010000510">
    <property type="protein sequence ID" value="KAJ8977787.1"/>
    <property type="molecule type" value="Genomic_DNA"/>
</dbReference>
<keyword evidence="10" id="KW-1015">Disulfide bond</keyword>
<dbReference type="SUPFAM" id="SSF54897">
    <property type="entry name" value="Protease propeptides/inhibitors"/>
    <property type="match status" value="1"/>
</dbReference>
<feature type="domain" description="Peptidase M14" evidence="12">
    <location>
        <begin position="463"/>
        <end position="759"/>
    </location>
</feature>
<comment type="cofactor">
    <cofactor evidence="1">
        <name>Zn(2+)</name>
        <dbReference type="ChEBI" id="CHEBI:29105"/>
    </cofactor>
</comment>
<dbReference type="CDD" id="cd03860">
    <property type="entry name" value="M14_CP_A-B_like"/>
    <property type="match status" value="1"/>
</dbReference>
<evidence type="ECO:0000256" key="8">
    <source>
        <dbReference type="ARBA" id="ARBA00022833"/>
    </source>
</evidence>
<evidence type="ECO:0000256" key="7">
    <source>
        <dbReference type="ARBA" id="ARBA00022801"/>
    </source>
</evidence>
<reference evidence="13" key="1">
    <citation type="journal article" date="2023" name="Insect Mol. Biol.">
        <title>Genome sequencing provides insights into the evolution of gene families encoding plant cell wall-degrading enzymes in longhorned beetles.</title>
        <authorList>
            <person name="Shin N.R."/>
            <person name="Okamura Y."/>
            <person name="Kirsch R."/>
            <person name="Pauchet Y."/>
        </authorList>
    </citation>
    <scope>NUCLEOTIDE SEQUENCE</scope>
    <source>
        <strain evidence="13">MMC_N1</strain>
    </source>
</reference>
<feature type="domain" description="Peptidase M14" evidence="12">
    <location>
        <begin position="32"/>
        <end position="340"/>
    </location>
</feature>
<evidence type="ECO:0000256" key="10">
    <source>
        <dbReference type="ARBA" id="ARBA00023157"/>
    </source>
</evidence>
<accession>A0ABQ9JIS8</accession>
<evidence type="ECO:0000256" key="1">
    <source>
        <dbReference type="ARBA" id="ARBA00001947"/>
    </source>
</evidence>
<keyword evidence="4" id="KW-0645">Protease</keyword>
<keyword evidence="8" id="KW-0862">Zinc</keyword>
<dbReference type="Proteomes" id="UP001162164">
    <property type="component" value="Unassembled WGS sequence"/>
</dbReference>
<evidence type="ECO:0000259" key="12">
    <source>
        <dbReference type="PROSITE" id="PS52035"/>
    </source>
</evidence>
<dbReference type="InterPro" id="IPR000834">
    <property type="entry name" value="Peptidase_M14"/>
</dbReference>
<evidence type="ECO:0000256" key="6">
    <source>
        <dbReference type="ARBA" id="ARBA00022729"/>
    </source>
</evidence>
<evidence type="ECO:0000256" key="2">
    <source>
        <dbReference type="ARBA" id="ARBA00005988"/>
    </source>
</evidence>
<dbReference type="Gene3D" id="3.30.70.340">
    <property type="entry name" value="Metallocarboxypeptidase-like"/>
    <property type="match status" value="1"/>
</dbReference>
<dbReference type="PANTHER" id="PTHR11705">
    <property type="entry name" value="PROTEASE FAMILY M14 CARBOXYPEPTIDASE A,B"/>
    <property type="match status" value="1"/>
</dbReference>
<organism evidence="13 14">
    <name type="scientific">Molorchus minor</name>
    <dbReference type="NCBI Taxonomy" id="1323400"/>
    <lineage>
        <taxon>Eukaryota</taxon>
        <taxon>Metazoa</taxon>
        <taxon>Ecdysozoa</taxon>
        <taxon>Arthropoda</taxon>
        <taxon>Hexapoda</taxon>
        <taxon>Insecta</taxon>
        <taxon>Pterygota</taxon>
        <taxon>Neoptera</taxon>
        <taxon>Endopterygota</taxon>
        <taxon>Coleoptera</taxon>
        <taxon>Polyphaga</taxon>
        <taxon>Cucujiformia</taxon>
        <taxon>Chrysomeloidea</taxon>
        <taxon>Cerambycidae</taxon>
        <taxon>Lamiinae</taxon>
        <taxon>Monochamini</taxon>
        <taxon>Molorchus</taxon>
    </lineage>
</organism>
<dbReference type="PROSITE" id="PS00133">
    <property type="entry name" value="CARBOXYPEPT_ZN_2"/>
    <property type="match status" value="2"/>
</dbReference>
<dbReference type="Gene3D" id="3.40.630.10">
    <property type="entry name" value="Zn peptidases"/>
    <property type="match status" value="2"/>
</dbReference>
<dbReference type="SMART" id="SM00631">
    <property type="entry name" value="Zn_pept"/>
    <property type="match status" value="2"/>
</dbReference>
<protein>
    <recommendedName>
        <fullName evidence="12">Peptidase M14 domain-containing protein</fullName>
    </recommendedName>
</protein>
<keyword evidence="14" id="KW-1185">Reference proteome</keyword>
<dbReference type="InterPro" id="IPR036990">
    <property type="entry name" value="M14A-like_propep"/>
</dbReference>
<evidence type="ECO:0000313" key="14">
    <source>
        <dbReference type="Proteomes" id="UP001162164"/>
    </source>
</evidence>
<evidence type="ECO:0000256" key="4">
    <source>
        <dbReference type="ARBA" id="ARBA00022670"/>
    </source>
</evidence>
<keyword evidence="5" id="KW-0479">Metal-binding</keyword>
<comment type="similarity">
    <text evidence="2 11">Belongs to the peptidase M14 family.</text>
</comment>
<dbReference type="SUPFAM" id="SSF53187">
    <property type="entry name" value="Zn-dependent exopeptidases"/>
    <property type="match status" value="2"/>
</dbReference>
<feature type="active site" description="Proton donor/acceptor" evidence="11">
    <location>
        <position position="725"/>
    </location>
</feature>
<dbReference type="InterPro" id="IPR003146">
    <property type="entry name" value="M14A_act_pep"/>
</dbReference>
<dbReference type="PRINTS" id="PR00765">
    <property type="entry name" value="CRBOXYPTASEA"/>
</dbReference>
<dbReference type="PROSITE" id="PS52035">
    <property type="entry name" value="PEPTIDASE_M14"/>
    <property type="match status" value="2"/>
</dbReference>
<gene>
    <name evidence="13" type="ORF">NQ317_014693</name>
</gene>